<evidence type="ECO:0000259" key="7">
    <source>
        <dbReference type="PROSITE" id="PS51918"/>
    </source>
</evidence>
<dbReference type="InterPro" id="IPR058240">
    <property type="entry name" value="rSAM_sf"/>
</dbReference>
<dbReference type="InterPro" id="IPR016431">
    <property type="entry name" value="Pyrv-formate_lyase-activ_prd"/>
</dbReference>
<name>A0A1M4Y036_9BACT</name>
<keyword evidence="3 6" id="KW-0479">Metal-binding</keyword>
<keyword evidence="9" id="KW-1185">Reference proteome</keyword>
<keyword evidence="8" id="KW-0670">Pyruvate</keyword>
<dbReference type="InterPro" id="IPR007197">
    <property type="entry name" value="rSAM"/>
</dbReference>
<dbReference type="InterPro" id="IPR027596">
    <property type="entry name" value="AmmeMemoSam_rS"/>
</dbReference>
<dbReference type="PIRSF" id="PIRSF004869">
    <property type="entry name" value="PflX_prd"/>
    <property type="match status" value="1"/>
</dbReference>
<comment type="cofactor">
    <cofactor evidence="6">
        <name>[4Fe-4S] cluster</name>
        <dbReference type="ChEBI" id="CHEBI:49883"/>
    </cofactor>
    <text evidence="6">Binds 1 [4Fe-4S] cluster. The cluster is coordinated with 3 cysteines and an exchangeable S-adenosyl-L-methionine.</text>
</comment>
<evidence type="ECO:0000256" key="6">
    <source>
        <dbReference type="PIRSR" id="PIRSR004869-50"/>
    </source>
</evidence>
<keyword evidence="5 6" id="KW-0411">Iron-sulfur</keyword>
<evidence type="ECO:0000313" key="8">
    <source>
        <dbReference type="EMBL" id="SHE99197.1"/>
    </source>
</evidence>
<dbReference type="SFLD" id="SFLDG01101">
    <property type="entry name" value="Uncharacterised_Radical_SAM_Su"/>
    <property type="match status" value="1"/>
</dbReference>
<sequence>MQEARFYQKTNGGAIKCLLCPWLCELNPGQTGVCKVRENISGTLFTHVYNQVAATGIDPIEKKPLYHFFPGKNILSIGEVGCNLHCSFCQNHSISQCSAKQFGGFRKTTPEQLVALALNAKNNVGVAYTYNEPFTFFEFMFDVARQAKSAGLKNVVVSNGYANPEPLKQLLPFIDAFNIDLKAFDTGFYKQQTKGNLASVLESLKTIAKNGNHLEITNLVIPGLNDDETTFEKMVRWISDELGPHVPLHLSRYFPKYKLNLSPTPTEKLEQLFQIANSHLKFVYLGNVNDKQHSSTFCTKCNSLLIERNRYEAKIVQMEFSGTCKICGTPAHIVME</sequence>
<dbReference type="Gene3D" id="3.20.20.70">
    <property type="entry name" value="Aldolase class I"/>
    <property type="match status" value="1"/>
</dbReference>
<dbReference type="SFLD" id="SFLDS00029">
    <property type="entry name" value="Radical_SAM"/>
    <property type="match status" value="1"/>
</dbReference>
<dbReference type="GO" id="GO:0051539">
    <property type="term" value="F:4 iron, 4 sulfur cluster binding"/>
    <property type="evidence" value="ECO:0007669"/>
    <property type="project" value="UniProtKB-KW"/>
</dbReference>
<dbReference type="PROSITE" id="PS51918">
    <property type="entry name" value="RADICAL_SAM"/>
    <property type="match status" value="1"/>
</dbReference>
<feature type="binding site" evidence="6">
    <location>
        <position position="86"/>
    </location>
    <ligand>
        <name>[4Fe-4S] cluster</name>
        <dbReference type="ChEBI" id="CHEBI:49883"/>
        <note>4Fe-4S-S-AdoMet</note>
    </ligand>
</feature>
<dbReference type="CDD" id="cd01335">
    <property type="entry name" value="Radical_SAM"/>
    <property type="match status" value="1"/>
</dbReference>
<dbReference type="PANTHER" id="PTHR30352:SF5">
    <property type="entry name" value="PYRUVATE FORMATE-LYASE 1-ACTIVATING ENZYME"/>
    <property type="match status" value="1"/>
</dbReference>
<evidence type="ECO:0000256" key="3">
    <source>
        <dbReference type="ARBA" id="ARBA00022723"/>
    </source>
</evidence>
<reference evidence="8 9" key="1">
    <citation type="submission" date="2016-11" db="EMBL/GenBank/DDBJ databases">
        <authorList>
            <person name="Jaros S."/>
            <person name="Januszkiewicz K."/>
            <person name="Wedrychowicz H."/>
        </authorList>
    </citation>
    <scope>NUCLEOTIDE SEQUENCE [LARGE SCALE GENOMIC DNA]</scope>
    <source>
        <strain evidence="8 9">DSM 26910</strain>
    </source>
</reference>
<evidence type="ECO:0000256" key="5">
    <source>
        <dbReference type="ARBA" id="ARBA00023014"/>
    </source>
</evidence>
<dbReference type="SUPFAM" id="SSF102114">
    <property type="entry name" value="Radical SAM enzymes"/>
    <property type="match status" value="1"/>
</dbReference>
<keyword evidence="4 6" id="KW-0408">Iron</keyword>
<organism evidence="8 9">
    <name type="scientific">Mariniphaga anaerophila</name>
    <dbReference type="NCBI Taxonomy" id="1484053"/>
    <lineage>
        <taxon>Bacteria</taxon>
        <taxon>Pseudomonadati</taxon>
        <taxon>Bacteroidota</taxon>
        <taxon>Bacteroidia</taxon>
        <taxon>Marinilabiliales</taxon>
        <taxon>Prolixibacteraceae</taxon>
        <taxon>Mariniphaga</taxon>
    </lineage>
</organism>
<evidence type="ECO:0000256" key="2">
    <source>
        <dbReference type="ARBA" id="ARBA00022691"/>
    </source>
</evidence>
<keyword evidence="2 6" id="KW-0949">S-adenosyl-L-methionine</keyword>
<dbReference type="NCBIfam" id="TIGR04337">
    <property type="entry name" value="AmmeMemoSam_rS"/>
    <property type="match status" value="1"/>
</dbReference>
<dbReference type="RefSeq" id="WP_073000842.1">
    <property type="nucleotide sequence ID" value="NZ_FQUM01000003.1"/>
</dbReference>
<protein>
    <submittedName>
        <fullName evidence="8">Pyruvate formate lyase activating enzyme</fullName>
    </submittedName>
</protein>
<dbReference type="OrthoDB" id="9781783at2"/>
<dbReference type="GO" id="GO:0016829">
    <property type="term" value="F:lyase activity"/>
    <property type="evidence" value="ECO:0007669"/>
    <property type="project" value="UniProtKB-KW"/>
</dbReference>
<evidence type="ECO:0000313" key="9">
    <source>
        <dbReference type="Proteomes" id="UP000184164"/>
    </source>
</evidence>
<accession>A0A1M4Y036</accession>
<dbReference type="STRING" id="1484053.SAMN05444274_103186"/>
<dbReference type="Pfam" id="PF04055">
    <property type="entry name" value="Radical_SAM"/>
    <property type="match status" value="1"/>
</dbReference>
<evidence type="ECO:0000256" key="4">
    <source>
        <dbReference type="ARBA" id="ARBA00023004"/>
    </source>
</evidence>
<dbReference type="InterPro" id="IPR013785">
    <property type="entry name" value="Aldolase_TIM"/>
</dbReference>
<dbReference type="AlphaFoldDB" id="A0A1M4Y036"/>
<dbReference type="PANTHER" id="PTHR30352">
    <property type="entry name" value="PYRUVATE FORMATE-LYASE-ACTIVATING ENZYME"/>
    <property type="match status" value="1"/>
</dbReference>
<dbReference type="GO" id="GO:0046872">
    <property type="term" value="F:metal ion binding"/>
    <property type="evidence" value="ECO:0007669"/>
    <property type="project" value="UniProtKB-KW"/>
</dbReference>
<gene>
    <name evidence="8" type="ORF">SAMN05444274_103186</name>
</gene>
<dbReference type="Proteomes" id="UP000184164">
    <property type="component" value="Unassembled WGS sequence"/>
</dbReference>
<keyword evidence="1" id="KW-0004">4Fe-4S</keyword>
<proteinExistence type="predicted"/>
<dbReference type="EMBL" id="FQUM01000003">
    <property type="protein sequence ID" value="SHE99197.1"/>
    <property type="molecule type" value="Genomic_DNA"/>
</dbReference>
<feature type="binding site" evidence="6">
    <location>
        <position position="82"/>
    </location>
    <ligand>
        <name>[4Fe-4S] cluster</name>
        <dbReference type="ChEBI" id="CHEBI:49883"/>
        <note>4Fe-4S-S-AdoMet</note>
    </ligand>
</feature>
<feature type="binding site" evidence="6">
    <location>
        <position position="89"/>
    </location>
    <ligand>
        <name>[4Fe-4S] cluster</name>
        <dbReference type="ChEBI" id="CHEBI:49883"/>
        <note>4Fe-4S-S-AdoMet</note>
    </ligand>
</feature>
<feature type="domain" description="Radical SAM core" evidence="7">
    <location>
        <begin position="67"/>
        <end position="285"/>
    </location>
</feature>
<dbReference type="InterPro" id="IPR034457">
    <property type="entry name" value="Organic_radical-activating"/>
</dbReference>
<keyword evidence="8" id="KW-0456">Lyase</keyword>
<evidence type="ECO:0000256" key="1">
    <source>
        <dbReference type="ARBA" id="ARBA00022485"/>
    </source>
</evidence>